<dbReference type="InterPro" id="IPR045578">
    <property type="entry name" value="USP47_C"/>
</dbReference>
<dbReference type="InterPro" id="IPR011029">
    <property type="entry name" value="DEATH-like_dom_sf"/>
</dbReference>
<feature type="region of interest" description="Disordered" evidence="2">
    <location>
        <begin position="666"/>
        <end position="685"/>
    </location>
</feature>
<evidence type="ECO:0000256" key="2">
    <source>
        <dbReference type="SAM" id="MobiDB-lite"/>
    </source>
</evidence>
<proteinExistence type="predicted"/>
<feature type="domain" description="Death" evidence="3">
    <location>
        <begin position="31"/>
        <end position="106"/>
    </location>
</feature>
<name>A0A1X7UEX9_AMPQE</name>
<feature type="coiled-coil region" evidence="1">
    <location>
        <begin position="559"/>
        <end position="586"/>
    </location>
</feature>
<reference evidence="4" key="1">
    <citation type="submission" date="2017-05" db="UniProtKB">
        <authorList>
            <consortium name="EnsemblMetazoa"/>
        </authorList>
    </citation>
    <scope>IDENTIFICATION</scope>
</reference>
<evidence type="ECO:0000259" key="3">
    <source>
        <dbReference type="PROSITE" id="PS50017"/>
    </source>
</evidence>
<accession>A0A1X7UEX9</accession>
<dbReference type="Pfam" id="PF19718">
    <property type="entry name" value="USP47_C"/>
    <property type="match status" value="1"/>
</dbReference>
<dbReference type="Pfam" id="PF00531">
    <property type="entry name" value="Death"/>
    <property type="match status" value="1"/>
</dbReference>
<sequence length="1265" mass="145230">MATRSSQNCLGIDNLVDVLDLLKRCGFPETKWHELGLRLGLRKNTLDAIEMKYHGDLYRCMTECLSQWLGRADNVDSRGGANLDSLSDVLRFMNESAVAEKLKHHVLINIFNNHHTVLSQSLCDSVSIAWLLYAERMLTQEAVSRVVSASPSIPNQREALLTAIKEAVQTDPNSLYTFANVLCTISTNVQLGQTILDDISKYFPTPEFDVVPETIKDYDVVTQDNASTDETKIPTNTQSAYDMSPNSEVSSNSSSQPLSPQAEVHIPVPKDLLANFSSIRMSYVRMFYNVCKILEQKLEVADIKKFLFYYSSSLSKKVNKCSDISSILRHVKKECSLTDIELLHSIVEEMDITEAEEYIETYRKKLSEACKSLSISLCLNERFDSIPHLQCQTVTFIFDWKPKEHMLEDIKEILAKVSSKLLKIQFIEPSNSICVTCSFPFSDVGFTVLRMIENIHILMGQGLKKLTIGNLTLWRRQDVRLKELKEKDQDLLRHTEVISYIILEETEYILRDAISSKEKETNDLKQELSGVLSEEESLSVQSDTESIKEVKKEPLDKELTVLSSQFNEIKEENKELSDKLSGMKVDYLRSLSSNTDSAASKVRRGMALEIDDCKCCLEAMTRPDYQPLVDNKRIIEKLQEEITVANMELIAARKLNKKIIKDIEDFEDDEPEVEGDDSEVEDDDSEVEEIEYDSLSDEEDQLSSFLLYCNHPVTGELTSKLFQVHKDELLPTVLDTAYELMELAPHIPIERCRLVKYDIINDIMEQSFDLDKFQDQTIGQLMGVAGYCGLFLETCRDIETFKKYSTGDIYLKISVVDLFTGKVGPAKPIKSEEGWTVGELKQYIGELFNLNSSCMRVLLYNEAHSVIHLKDVERSLKNVLFKGDLFSSHKLHGEQLVVPTIYVSSDPIDFLEDYKDSLMHRYVDFHFNSILLDITLPPPQPEATHTTTNLPDGRLIMKTVSINEEDKRKIQVQVDKRITLAELKEELVPLIGVPPAGFRVYGIRYNNEEYEMEGLDETLMNIISGSKLIVRLGRVRIKLYLLQVNNTNFCKYMMESVVAKDTPVREFKKQIIEEAKVQGIDCVLELDKMRLRHKNGVRPGRVYPDQSDHLMTHPRKETEPFYVEPLKGPEKIMHHTQIQVYVIRWRPSQCSVDPIEEIILDYEDPKHVIEKLSELSGISTEYIYCAKSTSFPVEMSYLDIENKLKWYSITSDRYSLGLYNDGRVIYYKDNRETMKELTDKERSEIQEAEEARLKKIRECRYQLGH</sequence>
<dbReference type="CDD" id="cd01670">
    <property type="entry name" value="Death"/>
    <property type="match status" value="1"/>
</dbReference>
<keyword evidence="1" id="KW-0175">Coiled coil</keyword>
<dbReference type="SUPFAM" id="SSF47986">
    <property type="entry name" value="DEATH domain"/>
    <property type="match status" value="1"/>
</dbReference>
<dbReference type="GO" id="GO:0007165">
    <property type="term" value="P:signal transduction"/>
    <property type="evidence" value="ECO:0007669"/>
    <property type="project" value="InterPro"/>
</dbReference>
<dbReference type="eggNOG" id="KOG4598">
    <property type="taxonomic scope" value="Eukaryota"/>
</dbReference>
<dbReference type="InterPro" id="IPR000488">
    <property type="entry name" value="Death_dom"/>
</dbReference>
<dbReference type="PROSITE" id="PS50017">
    <property type="entry name" value="DEATH_DOMAIN"/>
    <property type="match status" value="1"/>
</dbReference>
<dbReference type="AlphaFoldDB" id="A0A1X7UEX9"/>
<protein>
    <recommendedName>
        <fullName evidence="3">Death domain-containing protein</fullName>
    </recommendedName>
</protein>
<dbReference type="OrthoDB" id="289038at2759"/>
<feature type="compositionally biased region" description="Polar residues" evidence="2">
    <location>
        <begin position="226"/>
        <end position="241"/>
    </location>
</feature>
<feature type="compositionally biased region" description="Low complexity" evidence="2">
    <location>
        <begin position="244"/>
        <end position="261"/>
    </location>
</feature>
<dbReference type="Gene3D" id="1.10.533.10">
    <property type="entry name" value="Death Domain, Fas"/>
    <property type="match status" value="1"/>
</dbReference>
<dbReference type="InParanoid" id="A0A1X7UEX9"/>
<organism evidence="4">
    <name type="scientific">Amphimedon queenslandica</name>
    <name type="common">Sponge</name>
    <dbReference type="NCBI Taxonomy" id="400682"/>
    <lineage>
        <taxon>Eukaryota</taxon>
        <taxon>Metazoa</taxon>
        <taxon>Porifera</taxon>
        <taxon>Demospongiae</taxon>
        <taxon>Heteroscleromorpha</taxon>
        <taxon>Haplosclerida</taxon>
        <taxon>Niphatidae</taxon>
        <taxon>Amphimedon</taxon>
    </lineage>
</organism>
<evidence type="ECO:0000256" key="1">
    <source>
        <dbReference type="SAM" id="Coils"/>
    </source>
</evidence>
<feature type="region of interest" description="Disordered" evidence="2">
    <location>
        <begin position="226"/>
        <end position="262"/>
    </location>
</feature>
<evidence type="ECO:0000313" key="4">
    <source>
        <dbReference type="EnsemblMetazoa" id="Aqu2.1.26519_001"/>
    </source>
</evidence>
<dbReference type="EnsemblMetazoa" id="Aqu2.1.26519_001">
    <property type="protein sequence ID" value="Aqu2.1.26519_001"/>
    <property type="gene ID" value="Aqu2.1.26519"/>
</dbReference>